<keyword evidence="3" id="KW-0966">Cell projection</keyword>
<keyword evidence="1" id="KW-0175">Coiled coil</keyword>
<sequence length="387" mass="42126">MTRPTRFIIRMLLFLVATAAVAAVLYTVLWDAFQANVPLNALILGVLLIGIVLVFRQVLMLGREITWLEQFQRAEKQSGISMPDPPPLIAPIARMLQNRAGRGSLSALALRSILDSLSSRLDEGREISRYFIGLLVFLGLLGTFYGLLQTVGSVGDTISSLQIGEGEDALGLFDSLKQGLEAPLSGMGTAFASSLFGLAGSLILGFLDLQAGQAQNRFYNELEEWLSGMTRLSGGGPIVEAEGSVPAYVQALLEQTADSLDSLQRTLARTEEGRSGANQQITKLIDRLSTLTDQMRAEQSLLAKLAEHQIEMKPVLTRLAGMGESSGGGMDQASRNHLRNIDVYLGRALEEMAIGRTQIVEDIRAEIKLLARTLAAMAEETRRNRDH</sequence>
<dbReference type="EMBL" id="JBHRTR010000037">
    <property type="protein sequence ID" value="MFC3230294.1"/>
    <property type="molecule type" value="Genomic_DNA"/>
</dbReference>
<keyword evidence="3" id="KW-0282">Flagellum</keyword>
<organism evidence="3 4">
    <name type="scientific">Marinibaculum pumilum</name>
    <dbReference type="NCBI Taxonomy" id="1766165"/>
    <lineage>
        <taxon>Bacteria</taxon>
        <taxon>Pseudomonadati</taxon>
        <taxon>Pseudomonadota</taxon>
        <taxon>Alphaproteobacteria</taxon>
        <taxon>Rhodospirillales</taxon>
        <taxon>Rhodospirillaceae</taxon>
        <taxon>Marinibaculum</taxon>
    </lineage>
</organism>
<evidence type="ECO:0000256" key="1">
    <source>
        <dbReference type="SAM" id="Coils"/>
    </source>
</evidence>
<evidence type="ECO:0000313" key="3">
    <source>
        <dbReference type="EMBL" id="MFC3230294.1"/>
    </source>
</evidence>
<feature type="transmembrane region" description="Helical" evidence="2">
    <location>
        <begin position="7"/>
        <end position="29"/>
    </location>
</feature>
<dbReference type="RefSeq" id="WP_379905331.1">
    <property type="nucleotide sequence ID" value="NZ_JBHRTR010000037.1"/>
</dbReference>
<feature type="transmembrane region" description="Helical" evidence="2">
    <location>
        <begin position="130"/>
        <end position="148"/>
    </location>
</feature>
<comment type="caution">
    <text evidence="3">The sequence shown here is derived from an EMBL/GenBank/DDBJ whole genome shotgun (WGS) entry which is preliminary data.</text>
</comment>
<keyword evidence="4" id="KW-1185">Reference proteome</keyword>
<keyword evidence="2" id="KW-0812">Transmembrane</keyword>
<feature type="transmembrane region" description="Helical" evidence="2">
    <location>
        <begin position="184"/>
        <end position="207"/>
    </location>
</feature>
<keyword evidence="3" id="KW-0969">Cilium</keyword>
<feature type="transmembrane region" description="Helical" evidence="2">
    <location>
        <begin position="35"/>
        <end position="55"/>
    </location>
</feature>
<evidence type="ECO:0000313" key="4">
    <source>
        <dbReference type="Proteomes" id="UP001595528"/>
    </source>
</evidence>
<proteinExistence type="predicted"/>
<evidence type="ECO:0000256" key="2">
    <source>
        <dbReference type="SAM" id="Phobius"/>
    </source>
</evidence>
<accession>A0ABV7L6R7</accession>
<keyword evidence="2" id="KW-0472">Membrane</keyword>
<keyword evidence="2" id="KW-1133">Transmembrane helix</keyword>
<protein>
    <submittedName>
        <fullName evidence="3">Flagellar motor protein MotA</fullName>
    </submittedName>
</protein>
<reference evidence="4" key="1">
    <citation type="journal article" date="2019" name="Int. J. Syst. Evol. Microbiol.">
        <title>The Global Catalogue of Microorganisms (GCM) 10K type strain sequencing project: providing services to taxonomists for standard genome sequencing and annotation.</title>
        <authorList>
            <consortium name="The Broad Institute Genomics Platform"/>
            <consortium name="The Broad Institute Genome Sequencing Center for Infectious Disease"/>
            <person name="Wu L."/>
            <person name="Ma J."/>
        </authorList>
    </citation>
    <scope>NUCLEOTIDE SEQUENCE [LARGE SCALE GENOMIC DNA]</scope>
    <source>
        <strain evidence="4">KCTC 42964</strain>
    </source>
</reference>
<name>A0ABV7L6R7_9PROT</name>
<dbReference type="Proteomes" id="UP001595528">
    <property type="component" value="Unassembled WGS sequence"/>
</dbReference>
<feature type="coiled-coil region" evidence="1">
    <location>
        <begin position="253"/>
        <end position="280"/>
    </location>
</feature>
<gene>
    <name evidence="3" type="ORF">ACFOGJ_23790</name>
</gene>